<proteinExistence type="predicted"/>
<comment type="caution">
    <text evidence="1">The sequence shown here is derived from an EMBL/GenBank/DDBJ whole genome shotgun (WGS) entry which is preliminary data.</text>
</comment>
<keyword evidence="2" id="KW-1185">Reference proteome</keyword>
<gene>
    <name evidence="1" type="ORF">CPLU01_09601</name>
</gene>
<evidence type="ECO:0008006" key="3">
    <source>
        <dbReference type="Google" id="ProtNLM"/>
    </source>
</evidence>
<dbReference type="AlphaFoldDB" id="A0A8H6K7P4"/>
<dbReference type="PANTHER" id="PTHR34846:SF5">
    <property type="entry name" value="CARBOXYMUCONOLACTONE DECARBOXYLASE-LIKE DOMAIN-CONTAINING PROTEIN"/>
    <property type="match status" value="1"/>
</dbReference>
<dbReference type="PANTHER" id="PTHR34846">
    <property type="entry name" value="4-CARBOXYMUCONOLACTONE DECARBOXYLASE FAMILY PROTEIN (AFU_ORTHOLOGUE AFUA_6G11590)"/>
    <property type="match status" value="1"/>
</dbReference>
<dbReference type="Gene3D" id="1.20.1290.10">
    <property type="entry name" value="AhpD-like"/>
    <property type="match status" value="1"/>
</dbReference>
<reference evidence="1" key="1">
    <citation type="journal article" date="2020" name="Phytopathology">
        <title>Genome Sequence Resources of Colletotrichum truncatum, C. plurivorum, C. musicola, and C. sojae: Four Species Pathogenic to Soybean (Glycine max).</title>
        <authorList>
            <person name="Rogerio F."/>
            <person name="Boufleur T.R."/>
            <person name="Ciampi-Guillardi M."/>
            <person name="Sukno S.A."/>
            <person name="Thon M.R."/>
            <person name="Massola Junior N.S."/>
            <person name="Baroncelli R."/>
        </authorList>
    </citation>
    <scope>NUCLEOTIDE SEQUENCE</scope>
    <source>
        <strain evidence="1">LFN00145</strain>
    </source>
</reference>
<evidence type="ECO:0000313" key="1">
    <source>
        <dbReference type="EMBL" id="KAF6826569.1"/>
    </source>
</evidence>
<sequence length="210" mass="24143">MASWDDRTVTNEHLLPYVDSSTAPPDIKAALQTLPFERNIFKLLANSNVFFKPFMTLLSSAWNSNRKIRSTDWQLIVLRTAATLDAPYEWDVNEPVARIFGFTDEQFAALRKADEPLPVGLFTPRQRLLAGIVEKLGRQNMVDVETIVEVKKTFGDEELTEIFFVQSIYSFLARFMNSARIDFDEPIPGLEDILRKYNAKAIEKEKEYVD</sequence>
<dbReference type="InterPro" id="IPR029032">
    <property type="entry name" value="AhpD-like"/>
</dbReference>
<dbReference type="EMBL" id="WIGO01000152">
    <property type="protein sequence ID" value="KAF6826569.1"/>
    <property type="molecule type" value="Genomic_DNA"/>
</dbReference>
<dbReference type="SUPFAM" id="SSF69118">
    <property type="entry name" value="AhpD-like"/>
    <property type="match status" value="1"/>
</dbReference>
<accession>A0A8H6K7P4</accession>
<evidence type="ECO:0000313" key="2">
    <source>
        <dbReference type="Proteomes" id="UP000654918"/>
    </source>
</evidence>
<protein>
    <recommendedName>
        <fullName evidence="3">Carboxymuconolactone decarboxylase</fullName>
    </recommendedName>
</protein>
<name>A0A8H6K7P4_9PEZI</name>
<dbReference type="Proteomes" id="UP000654918">
    <property type="component" value="Unassembled WGS sequence"/>
</dbReference>
<organism evidence="1 2">
    <name type="scientific">Colletotrichum plurivorum</name>
    <dbReference type="NCBI Taxonomy" id="2175906"/>
    <lineage>
        <taxon>Eukaryota</taxon>
        <taxon>Fungi</taxon>
        <taxon>Dikarya</taxon>
        <taxon>Ascomycota</taxon>
        <taxon>Pezizomycotina</taxon>
        <taxon>Sordariomycetes</taxon>
        <taxon>Hypocreomycetidae</taxon>
        <taxon>Glomerellales</taxon>
        <taxon>Glomerellaceae</taxon>
        <taxon>Colletotrichum</taxon>
        <taxon>Colletotrichum orchidearum species complex</taxon>
    </lineage>
</organism>